<sequence>MNTPSLNGNWVDLVIVLILIYFASEAWRHGVWVILADFVSFLGALLVALRAYKFSASFLRSNFTLSHPLSNALGFLITAIALEAIFGFLLGHALTKLPKKYWQNKWSRFLALLPAVGEGLVLIAFILTLILGLPVAPSLKKDVTDSKIGSFILNQTSGAERLVNEIFGGVIEDSLTYLTIKPGSKESVPLSVERAELSVDTVSETEMFALINKERREKGVAELSWAPEIVPVARAHGRDMWERKYFGHYSPEGDDIGDRLDGAEIRYSLAGENLALAPTVASAHNGLMNSEGHRANILEPEFKRVAVGVIDNGVYGKMFVQVFTD</sequence>
<feature type="transmembrane region" description="Helical" evidence="5">
    <location>
        <begin position="72"/>
        <end position="97"/>
    </location>
</feature>
<dbReference type="Proteomes" id="UP000034086">
    <property type="component" value="Unassembled WGS sequence"/>
</dbReference>
<dbReference type="GO" id="GO:0009403">
    <property type="term" value="P:toxin biosynthetic process"/>
    <property type="evidence" value="ECO:0007669"/>
    <property type="project" value="InterPro"/>
</dbReference>
<evidence type="ECO:0000313" key="8">
    <source>
        <dbReference type="Proteomes" id="UP000034086"/>
    </source>
</evidence>
<evidence type="ECO:0000256" key="1">
    <source>
        <dbReference type="ARBA" id="ARBA00004141"/>
    </source>
</evidence>
<feature type="transmembrane region" description="Helical" evidence="5">
    <location>
        <begin position="6"/>
        <end position="24"/>
    </location>
</feature>
<feature type="transmembrane region" description="Helical" evidence="5">
    <location>
        <begin position="31"/>
        <end position="52"/>
    </location>
</feature>
<protein>
    <recommendedName>
        <fullName evidence="6">SCP domain-containing protein</fullName>
    </recommendedName>
</protein>
<keyword evidence="2 5" id="KW-0812">Transmembrane</keyword>
<dbReference type="InterPro" id="IPR035940">
    <property type="entry name" value="CAP_sf"/>
</dbReference>
<keyword evidence="3 5" id="KW-1133">Transmembrane helix</keyword>
<dbReference type="InterPro" id="IPR014044">
    <property type="entry name" value="CAP_dom"/>
</dbReference>
<dbReference type="Pfam" id="PF00188">
    <property type="entry name" value="CAP"/>
    <property type="match status" value="1"/>
</dbReference>
<keyword evidence="4 5" id="KW-0472">Membrane</keyword>
<dbReference type="Gene3D" id="3.40.33.10">
    <property type="entry name" value="CAP"/>
    <property type="match status" value="1"/>
</dbReference>
<dbReference type="InterPro" id="IPR003825">
    <property type="entry name" value="Colicin-V_CvpA"/>
</dbReference>
<accession>A0A0G1Q4T4</accession>
<dbReference type="AlphaFoldDB" id="A0A0G1Q4T4"/>
<evidence type="ECO:0000256" key="2">
    <source>
        <dbReference type="ARBA" id="ARBA00022692"/>
    </source>
</evidence>
<evidence type="ECO:0000256" key="5">
    <source>
        <dbReference type="SAM" id="Phobius"/>
    </source>
</evidence>
<dbReference type="GO" id="GO:0016020">
    <property type="term" value="C:membrane"/>
    <property type="evidence" value="ECO:0007669"/>
    <property type="project" value="UniProtKB-SubCell"/>
</dbReference>
<evidence type="ECO:0000313" key="7">
    <source>
        <dbReference type="EMBL" id="KKU03665.1"/>
    </source>
</evidence>
<dbReference type="Pfam" id="PF02674">
    <property type="entry name" value="Colicin_V"/>
    <property type="match status" value="1"/>
</dbReference>
<comment type="caution">
    <text evidence="7">The sequence shown here is derived from an EMBL/GenBank/DDBJ whole genome shotgun (WGS) entry which is preliminary data.</text>
</comment>
<comment type="subcellular location">
    <subcellularLocation>
        <location evidence="1">Membrane</location>
        <topology evidence="1">Multi-pass membrane protein</topology>
    </subcellularLocation>
</comment>
<dbReference type="PANTHER" id="PTHR31157">
    <property type="entry name" value="SCP DOMAIN-CONTAINING PROTEIN"/>
    <property type="match status" value="1"/>
</dbReference>
<evidence type="ECO:0000259" key="6">
    <source>
        <dbReference type="Pfam" id="PF00188"/>
    </source>
</evidence>
<evidence type="ECO:0000256" key="3">
    <source>
        <dbReference type="ARBA" id="ARBA00022989"/>
    </source>
</evidence>
<gene>
    <name evidence="7" type="ORF">UX03_C0013G0023</name>
</gene>
<proteinExistence type="predicted"/>
<dbReference type="PANTHER" id="PTHR31157:SF1">
    <property type="entry name" value="SCP DOMAIN-CONTAINING PROTEIN"/>
    <property type="match status" value="1"/>
</dbReference>
<evidence type="ECO:0000256" key="4">
    <source>
        <dbReference type="ARBA" id="ARBA00023136"/>
    </source>
</evidence>
<feature type="domain" description="SCP" evidence="6">
    <location>
        <begin position="209"/>
        <end position="323"/>
    </location>
</feature>
<dbReference type="SUPFAM" id="SSF55797">
    <property type="entry name" value="PR-1-like"/>
    <property type="match status" value="1"/>
</dbReference>
<reference evidence="7 8" key="1">
    <citation type="journal article" date="2015" name="Nature">
        <title>rRNA introns, odd ribosomes, and small enigmatic genomes across a large radiation of phyla.</title>
        <authorList>
            <person name="Brown C.T."/>
            <person name="Hug L.A."/>
            <person name="Thomas B.C."/>
            <person name="Sharon I."/>
            <person name="Castelle C.J."/>
            <person name="Singh A."/>
            <person name="Wilkins M.J."/>
            <person name="Williams K.H."/>
            <person name="Banfield J.F."/>
        </authorList>
    </citation>
    <scope>NUCLEOTIDE SEQUENCE [LARGE SCALE GENOMIC DNA]</scope>
</reference>
<dbReference type="EMBL" id="LCKQ01000013">
    <property type="protein sequence ID" value="KKU03665.1"/>
    <property type="molecule type" value="Genomic_DNA"/>
</dbReference>
<name>A0A0G1Q4T4_9BACT</name>
<dbReference type="CDD" id="cd05379">
    <property type="entry name" value="CAP_bacterial"/>
    <property type="match status" value="1"/>
</dbReference>
<organism evidence="7 8">
    <name type="scientific">Candidatus Woesebacteria bacterium GW2011_GWE1_45_18</name>
    <dbReference type="NCBI Taxonomy" id="1618598"/>
    <lineage>
        <taxon>Bacteria</taxon>
        <taxon>Candidatus Woeseibacteriota</taxon>
    </lineage>
</organism>
<feature type="transmembrane region" description="Helical" evidence="5">
    <location>
        <begin position="109"/>
        <end position="133"/>
    </location>
</feature>